<accession>X1NK35</accession>
<protein>
    <submittedName>
        <fullName evidence="1">Uncharacterized protein</fullName>
    </submittedName>
</protein>
<reference evidence="1" key="1">
    <citation type="journal article" date="2014" name="Front. Microbiol.">
        <title>High frequency of phylogenetically diverse reductive dehalogenase-homologous genes in deep subseafloor sedimentary metagenomes.</title>
        <authorList>
            <person name="Kawai M."/>
            <person name="Futagami T."/>
            <person name="Toyoda A."/>
            <person name="Takaki Y."/>
            <person name="Nishi S."/>
            <person name="Hori S."/>
            <person name="Arai W."/>
            <person name="Tsubouchi T."/>
            <person name="Morono Y."/>
            <person name="Uchiyama I."/>
            <person name="Ito T."/>
            <person name="Fujiyama A."/>
            <person name="Inagaki F."/>
            <person name="Takami H."/>
        </authorList>
    </citation>
    <scope>NUCLEOTIDE SEQUENCE</scope>
    <source>
        <strain evidence="1">Expedition CK06-06</strain>
    </source>
</reference>
<name>X1NK35_9ZZZZ</name>
<dbReference type="AlphaFoldDB" id="X1NK35"/>
<sequence length="96" mass="10446">MKRTKLLALFGSVCLILALAVSFTGLGSALAAEPEEGLPPGLEKRVEPEVEIIIPPSTQPLVILSGSDYEMGYQYGYQAAEGMNWFKNKLWAEMLG</sequence>
<gene>
    <name evidence="1" type="ORF">S06H3_24722</name>
</gene>
<organism evidence="1">
    <name type="scientific">marine sediment metagenome</name>
    <dbReference type="NCBI Taxonomy" id="412755"/>
    <lineage>
        <taxon>unclassified sequences</taxon>
        <taxon>metagenomes</taxon>
        <taxon>ecological metagenomes</taxon>
    </lineage>
</organism>
<feature type="non-terminal residue" evidence="1">
    <location>
        <position position="96"/>
    </location>
</feature>
<evidence type="ECO:0000313" key="1">
    <source>
        <dbReference type="EMBL" id="GAI27165.1"/>
    </source>
</evidence>
<dbReference type="EMBL" id="BARV01013882">
    <property type="protein sequence ID" value="GAI27165.1"/>
    <property type="molecule type" value="Genomic_DNA"/>
</dbReference>
<proteinExistence type="predicted"/>
<comment type="caution">
    <text evidence="1">The sequence shown here is derived from an EMBL/GenBank/DDBJ whole genome shotgun (WGS) entry which is preliminary data.</text>
</comment>